<dbReference type="Gene3D" id="3.55.50.30">
    <property type="match status" value="1"/>
</dbReference>
<accession>A0A0D7W5E3</accession>
<evidence type="ECO:0000259" key="3">
    <source>
        <dbReference type="Pfam" id="PF16344"/>
    </source>
</evidence>
<sequence length="394" mass="45160">MNTNKAIKKLFSSYIEKTISKEDFNELKNWVNQSVENKNTFIEYLRVYKVNRNISFVESLDKDIAWNKIISRVNRPFLEGSKSQKSETKRFVLTTRFLKYAAVAVVFLSVGYFVFNNNFLKSDKDLIPENSIVLEMEDGSLKILNETSSNQLIDLNGKPIGKQQGTHLTYEKKGNNEKLVYNTLNIPYGKRFNITLSDGTKVFLNAGSSLKYPINFIDGKSREVFLSGEAHFDVIKDARNPFIVTSENFDVTVLGTVFNVSAYPEDIVSDVVLIEGSVSMQSTSSLKTNGQILKPGFKGSINKNNNQITSEKVNTGMYTSWVKGELFFRNMPFKNIVKKLERHYNREIIVLNENLDTEIFNASFKDEPIENVLSYFEDSFNIKHHIKNQIIYIN</sequence>
<name>A0A0D7W5E3_9FLAO</name>
<proteinExistence type="predicted"/>
<dbReference type="AlphaFoldDB" id="A0A0D7W5E3"/>
<dbReference type="OrthoDB" id="651134at2"/>
<dbReference type="PANTHER" id="PTHR30273:SF2">
    <property type="entry name" value="PROTEIN FECR"/>
    <property type="match status" value="1"/>
</dbReference>
<dbReference type="STRING" id="1382798.PK35_00465"/>
<protein>
    <recommendedName>
        <fullName evidence="6">Iron dicitrate transport regulator FecR</fullName>
    </recommendedName>
</protein>
<organism evidence="4 5">
    <name type="scientific">Neotamlana nanhaiensis</name>
    <dbReference type="NCBI Taxonomy" id="1382798"/>
    <lineage>
        <taxon>Bacteria</taxon>
        <taxon>Pseudomonadati</taxon>
        <taxon>Bacteroidota</taxon>
        <taxon>Flavobacteriia</taxon>
        <taxon>Flavobacteriales</taxon>
        <taxon>Flavobacteriaceae</taxon>
        <taxon>Neotamlana</taxon>
    </lineage>
</organism>
<keyword evidence="5" id="KW-1185">Reference proteome</keyword>
<dbReference type="GO" id="GO:0016989">
    <property type="term" value="F:sigma factor antagonist activity"/>
    <property type="evidence" value="ECO:0007669"/>
    <property type="project" value="TreeGrafter"/>
</dbReference>
<dbReference type="InterPro" id="IPR006860">
    <property type="entry name" value="FecR"/>
</dbReference>
<dbReference type="Pfam" id="PF04773">
    <property type="entry name" value="FecR"/>
    <property type="match status" value="1"/>
</dbReference>
<dbReference type="RefSeq" id="WP_044624712.1">
    <property type="nucleotide sequence ID" value="NZ_JTDV01000001.1"/>
</dbReference>
<dbReference type="Proteomes" id="UP000032361">
    <property type="component" value="Unassembled WGS sequence"/>
</dbReference>
<evidence type="ECO:0000313" key="5">
    <source>
        <dbReference type="Proteomes" id="UP000032361"/>
    </source>
</evidence>
<feature type="transmembrane region" description="Helical" evidence="1">
    <location>
        <begin position="97"/>
        <end position="115"/>
    </location>
</feature>
<evidence type="ECO:0000256" key="1">
    <source>
        <dbReference type="SAM" id="Phobius"/>
    </source>
</evidence>
<dbReference type="Gene3D" id="2.60.120.1440">
    <property type="match status" value="1"/>
</dbReference>
<keyword evidence="1" id="KW-1133">Transmembrane helix</keyword>
<feature type="domain" description="Protein FecR C-terminal" evidence="3">
    <location>
        <begin position="326"/>
        <end position="393"/>
    </location>
</feature>
<keyword evidence="1" id="KW-0812">Transmembrane</keyword>
<dbReference type="EMBL" id="JTDV01000001">
    <property type="protein sequence ID" value="KJD34330.1"/>
    <property type="molecule type" value="Genomic_DNA"/>
</dbReference>
<reference evidence="4 5" key="1">
    <citation type="journal article" date="2015" name="Antonie Van Leeuwenhoek">
        <title>Tamlana nanhaiensis sp. nov., isolated from surface seawater collected from the South China Sea.</title>
        <authorList>
            <person name="Liu X."/>
            <person name="Lai Q."/>
            <person name="Du Y."/>
            <person name="Li G."/>
            <person name="Sun F."/>
            <person name="Shao Z."/>
        </authorList>
    </citation>
    <scope>NUCLEOTIDE SEQUENCE [LARGE SCALE GENOMIC DNA]</scope>
    <source>
        <strain evidence="4 5">FHC16</strain>
    </source>
</reference>
<feature type="domain" description="FecR protein" evidence="2">
    <location>
        <begin position="185"/>
        <end position="278"/>
    </location>
</feature>
<dbReference type="Pfam" id="PF16344">
    <property type="entry name" value="FecR_C"/>
    <property type="match status" value="1"/>
</dbReference>
<comment type="caution">
    <text evidence="4">The sequence shown here is derived from an EMBL/GenBank/DDBJ whole genome shotgun (WGS) entry which is preliminary data.</text>
</comment>
<evidence type="ECO:0008006" key="6">
    <source>
        <dbReference type="Google" id="ProtNLM"/>
    </source>
</evidence>
<evidence type="ECO:0000313" key="4">
    <source>
        <dbReference type="EMBL" id="KJD34330.1"/>
    </source>
</evidence>
<dbReference type="PATRIC" id="fig|1382798.3.peg.96"/>
<gene>
    <name evidence="4" type="ORF">PK35_00465</name>
</gene>
<evidence type="ECO:0000259" key="2">
    <source>
        <dbReference type="Pfam" id="PF04773"/>
    </source>
</evidence>
<dbReference type="InterPro" id="IPR032508">
    <property type="entry name" value="FecR_C"/>
</dbReference>
<dbReference type="InterPro" id="IPR012373">
    <property type="entry name" value="Ferrdict_sens_TM"/>
</dbReference>
<keyword evidence="1" id="KW-0472">Membrane</keyword>
<dbReference type="PANTHER" id="PTHR30273">
    <property type="entry name" value="PERIPLASMIC SIGNAL SENSOR AND SIGMA FACTOR ACTIVATOR FECR-RELATED"/>
    <property type="match status" value="1"/>
</dbReference>